<dbReference type="PANTHER" id="PTHR47893:SF1">
    <property type="entry name" value="REGULATORY PROTEIN PCHR"/>
    <property type="match status" value="1"/>
</dbReference>
<evidence type="ECO:0000256" key="1">
    <source>
        <dbReference type="ARBA" id="ARBA00023015"/>
    </source>
</evidence>
<dbReference type="EMBL" id="JAJTTC010000003">
    <property type="protein sequence ID" value="MCF0063020.1"/>
    <property type="molecule type" value="Genomic_DNA"/>
</dbReference>
<reference evidence="4" key="1">
    <citation type="submission" date="2021-12" db="EMBL/GenBank/DDBJ databases">
        <title>Novel species in genus Dyadobacter.</title>
        <authorList>
            <person name="Ma C."/>
        </authorList>
    </citation>
    <scope>NUCLEOTIDE SEQUENCE</scope>
    <source>
        <strain evidence="4">LJ419</strain>
    </source>
</reference>
<accession>A0A9X1PM96</accession>
<keyword evidence="5" id="KW-1185">Reference proteome</keyword>
<dbReference type="InterPro" id="IPR009057">
    <property type="entry name" value="Homeodomain-like_sf"/>
</dbReference>
<organism evidence="4 5">
    <name type="scientific">Dyadobacter chenwenxiniae</name>
    <dbReference type="NCBI Taxonomy" id="2906456"/>
    <lineage>
        <taxon>Bacteria</taxon>
        <taxon>Pseudomonadati</taxon>
        <taxon>Bacteroidota</taxon>
        <taxon>Cytophagia</taxon>
        <taxon>Cytophagales</taxon>
        <taxon>Spirosomataceae</taxon>
        <taxon>Dyadobacter</taxon>
    </lineage>
</organism>
<dbReference type="Pfam" id="PF12833">
    <property type="entry name" value="HTH_18"/>
    <property type="match status" value="1"/>
</dbReference>
<keyword evidence="2" id="KW-0804">Transcription</keyword>
<dbReference type="GO" id="GO:0043565">
    <property type="term" value="F:sequence-specific DNA binding"/>
    <property type="evidence" value="ECO:0007669"/>
    <property type="project" value="InterPro"/>
</dbReference>
<comment type="caution">
    <text evidence="4">The sequence shown here is derived from an EMBL/GenBank/DDBJ whole genome shotgun (WGS) entry which is preliminary data.</text>
</comment>
<gene>
    <name evidence="4" type="ORF">LXM26_16035</name>
</gene>
<evidence type="ECO:0000313" key="4">
    <source>
        <dbReference type="EMBL" id="MCF0063020.1"/>
    </source>
</evidence>
<dbReference type="SUPFAM" id="SSF46689">
    <property type="entry name" value="Homeodomain-like"/>
    <property type="match status" value="2"/>
</dbReference>
<proteinExistence type="predicted"/>
<name>A0A9X1PM96_9BACT</name>
<dbReference type="GO" id="GO:0003700">
    <property type="term" value="F:DNA-binding transcription factor activity"/>
    <property type="evidence" value="ECO:0007669"/>
    <property type="project" value="InterPro"/>
</dbReference>
<dbReference type="InterPro" id="IPR053142">
    <property type="entry name" value="PchR_regulatory_protein"/>
</dbReference>
<dbReference type="PROSITE" id="PS01124">
    <property type="entry name" value="HTH_ARAC_FAMILY_2"/>
    <property type="match status" value="1"/>
</dbReference>
<feature type="domain" description="HTH araC/xylS-type" evidence="3">
    <location>
        <begin position="201"/>
        <end position="299"/>
    </location>
</feature>
<dbReference type="Gene3D" id="1.10.10.60">
    <property type="entry name" value="Homeodomain-like"/>
    <property type="match status" value="2"/>
</dbReference>
<dbReference type="PANTHER" id="PTHR47893">
    <property type="entry name" value="REGULATORY PROTEIN PCHR"/>
    <property type="match status" value="1"/>
</dbReference>
<dbReference type="Proteomes" id="UP001139000">
    <property type="component" value="Unassembled WGS sequence"/>
</dbReference>
<keyword evidence="1" id="KW-0805">Transcription regulation</keyword>
<dbReference type="SMART" id="SM00342">
    <property type="entry name" value="HTH_ARAC"/>
    <property type="match status" value="1"/>
</dbReference>
<evidence type="ECO:0000313" key="5">
    <source>
        <dbReference type="Proteomes" id="UP001139000"/>
    </source>
</evidence>
<evidence type="ECO:0000256" key="2">
    <source>
        <dbReference type="ARBA" id="ARBA00023163"/>
    </source>
</evidence>
<protein>
    <submittedName>
        <fullName evidence="4">AraC family transcriptional regulator</fullName>
    </submittedName>
</protein>
<sequence>MEEIQTREFEKGSMTGVVWQCDGIRIGHAVSKFTELSSFSSSSKTDVVRMHFGMRGNYSFDYKQLNKTFDLIGGHHNMMYSHDFDMVVNNKTLELETFGIQFPKDLFIRFTAHSSESLSRFCENIGEGRSAILSDKWGTIDSPIQQVIQQIIHCKYADDLKKLFLLSKSIELLVLCADAVSASKTKKEIFIKNSTDKEKIIAVRDLINDRVHCPPNLSEIAQYVGLNEYKLKRGFKETFNNTVFGYLTDQRLNLARQYLLDTQKTAAEIASQLGYATPQHFNNAFKKKFGITPYLVRNNP</sequence>
<dbReference type="InterPro" id="IPR018060">
    <property type="entry name" value="HTH_AraC"/>
</dbReference>
<dbReference type="RefSeq" id="WP_234656066.1">
    <property type="nucleotide sequence ID" value="NZ_CP094997.1"/>
</dbReference>
<dbReference type="AlphaFoldDB" id="A0A9X1PM96"/>
<evidence type="ECO:0000259" key="3">
    <source>
        <dbReference type="PROSITE" id="PS01124"/>
    </source>
</evidence>